<comment type="subcellular location">
    <subcellularLocation>
        <location evidence="7">Mitochondrion inner membrane</location>
        <topology evidence="7">Peripheral membrane protein</topology>
        <orientation evidence="7">Matrix side</orientation>
    </subcellularLocation>
</comment>
<gene>
    <name evidence="10" type="ORF">C8A04DRAFT_31921</name>
</gene>
<dbReference type="InterPro" id="IPR004161">
    <property type="entry name" value="EFTu-like_2"/>
</dbReference>
<evidence type="ECO:0000313" key="11">
    <source>
        <dbReference type="Proteomes" id="UP001302676"/>
    </source>
</evidence>
<dbReference type="SUPFAM" id="SSF50447">
    <property type="entry name" value="Translation proteins"/>
    <property type="match status" value="1"/>
</dbReference>
<keyword evidence="4 7" id="KW-0378">Hydrolase</keyword>
<feature type="region of interest" description="Disordered" evidence="8">
    <location>
        <begin position="110"/>
        <end position="196"/>
    </location>
</feature>
<evidence type="ECO:0000256" key="6">
    <source>
        <dbReference type="ARBA" id="ARBA00023134"/>
    </source>
</evidence>
<feature type="compositionally biased region" description="Pro residues" evidence="8">
    <location>
        <begin position="536"/>
        <end position="545"/>
    </location>
</feature>
<protein>
    <recommendedName>
        <fullName evidence="9">Tr-type G domain-containing protein</fullName>
    </recommendedName>
</protein>
<feature type="compositionally biased region" description="Low complexity" evidence="8">
    <location>
        <begin position="628"/>
        <end position="637"/>
    </location>
</feature>
<comment type="similarity">
    <text evidence="1">Belongs to the TRAFAC class translation factor GTPase superfamily. Classic translation factor GTPase family. LepA subfamily.</text>
</comment>
<dbReference type="Pfam" id="PF00009">
    <property type="entry name" value="GTP_EFTU"/>
    <property type="match status" value="1"/>
</dbReference>
<dbReference type="GO" id="GO:0006412">
    <property type="term" value="P:translation"/>
    <property type="evidence" value="ECO:0007669"/>
    <property type="project" value="UniProtKB-KW"/>
</dbReference>
<organism evidence="10 11">
    <name type="scientific">Dichotomopilus funicola</name>
    <dbReference type="NCBI Taxonomy" id="1934379"/>
    <lineage>
        <taxon>Eukaryota</taxon>
        <taxon>Fungi</taxon>
        <taxon>Dikarya</taxon>
        <taxon>Ascomycota</taxon>
        <taxon>Pezizomycotina</taxon>
        <taxon>Sordariomycetes</taxon>
        <taxon>Sordariomycetidae</taxon>
        <taxon>Sordariales</taxon>
        <taxon>Chaetomiaceae</taxon>
        <taxon>Dichotomopilus</taxon>
    </lineage>
</organism>
<feature type="compositionally biased region" description="Basic and acidic residues" evidence="8">
    <location>
        <begin position="381"/>
        <end position="396"/>
    </location>
</feature>
<reference evidence="10" key="1">
    <citation type="journal article" date="2023" name="Mol. Phylogenet. Evol.">
        <title>Genome-scale phylogeny and comparative genomics of the fungal order Sordariales.</title>
        <authorList>
            <person name="Hensen N."/>
            <person name="Bonometti L."/>
            <person name="Westerberg I."/>
            <person name="Brannstrom I.O."/>
            <person name="Guillou S."/>
            <person name="Cros-Aarteil S."/>
            <person name="Calhoun S."/>
            <person name="Haridas S."/>
            <person name="Kuo A."/>
            <person name="Mondo S."/>
            <person name="Pangilinan J."/>
            <person name="Riley R."/>
            <person name="LaButti K."/>
            <person name="Andreopoulos B."/>
            <person name="Lipzen A."/>
            <person name="Chen C."/>
            <person name="Yan M."/>
            <person name="Daum C."/>
            <person name="Ng V."/>
            <person name="Clum A."/>
            <person name="Steindorff A."/>
            <person name="Ohm R.A."/>
            <person name="Martin F."/>
            <person name="Silar P."/>
            <person name="Natvig D.O."/>
            <person name="Lalanne C."/>
            <person name="Gautier V."/>
            <person name="Ament-Velasquez S.L."/>
            <person name="Kruys A."/>
            <person name="Hutchinson M.I."/>
            <person name="Powell A.J."/>
            <person name="Barry K."/>
            <person name="Miller A.N."/>
            <person name="Grigoriev I.V."/>
            <person name="Debuchy R."/>
            <person name="Gladieux P."/>
            <person name="Hiltunen Thoren M."/>
            <person name="Johannesson H."/>
        </authorList>
    </citation>
    <scope>NUCLEOTIDE SEQUENCE</scope>
    <source>
        <strain evidence="10">CBS 141.50</strain>
    </source>
</reference>
<dbReference type="CDD" id="cd03699">
    <property type="entry name" value="EF4_II"/>
    <property type="match status" value="1"/>
</dbReference>
<feature type="region of interest" description="Disordered" evidence="8">
    <location>
        <begin position="656"/>
        <end position="676"/>
    </location>
</feature>
<dbReference type="SUPFAM" id="SSF116846">
    <property type="entry name" value="MIT domain"/>
    <property type="match status" value="1"/>
</dbReference>
<keyword evidence="6 7" id="KW-0342">GTP-binding</keyword>
<dbReference type="Gene3D" id="3.30.70.870">
    <property type="entry name" value="Elongation Factor G (Translational Gtpase), domain 3"/>
    <property type="match status" value="1"/>
</dbReference>
<dbReference type="FunFam" id="3.30.70.240:FF:000007">
    <property type="entry name" value="Translation factor GUF1, mitochondrial"/>
    <property type="match status" value="1"/>
</dbReference>
<dbReference type="FunFam" id="2.40.30.10:FF:000015">
    <property type="entry name" value="Translation factor GUF1, mitochondrial"/>
    <property type="match status" value="1"/>
</dbReference>
<keyword evidence="7" id="KW-0472">Membrane</keyword>
<feature type="compositionally biased region" description="Low complexity" evidence="8">
    <location>
        <begin position="30"/>
        <end position="44"/>
    </location>
</feature>
<feature type="compositionally biased region" description="Pro residues" evidence="8">
    <location>
        <begin position="20"/>
        <end position="29"/>
    </location>
</feature>
<dbReference type="PRINTS" id="PR00315">
    <property type="entry name" value="ELONGATNFCT"/>
</dbReference>
<dbReference type="CDD" id="cd01890">
    <property type="entry name" value="LepA"/>
    <property type="match status" value="1"/>
</dbReference>
<evidence type="ECO:0000256" key="2">
    <source>
        <dbReference type="ARBA" id="ARBA00022741"/>
    </source>
</evidence>
<feature type="region of interest" description="Disordered" evidence="8">
    <location>
        <begin position="758"/>
        <end position="900"/>
    </location>
</feature>
<dbReference type="PANTHER" id="PTHR37327">
    <property type="entry name" value="CHROMOSOME 1, WHOLE GENOME SHOTGUN SEQUENCE"/>
    <property type="match status" value="1"/>
</dbReference>
<dbReference type="Pfam" id="PF00679">
    <property type="entry name" value="EFG_C"/>
    <property type="match status" value="1"/>
</dbReference>
<feature type="binding site" evidence="7">
    <location>
        <begin position="1461"/>
        <end position="1465"/>
    </location>
    <ligand>
        <name>GTP</name>
        <dbReference type="ChEBI" id="CHEBI:37565"/>
    </ligand>
</feature>
<dbReference type="PANTHER" id="PTHR37327:SF1">
    <property type="entry name" value="MICROTUBULE INTERACTING AND TRANSPORT DOMAIN-CONTAINING PROTEIN"/>
    <property type="match status" value="1"/>
</dbReference>
<evidence type="ECO:0000256" key="1">
    <source>
        <dbReference type="ARBA" id="ARBA00005454"/>
    </source>
</evidence>
<feature type="compositionally biased region" description="Polar residues" evidence="8">
    <location>
        <begin position="242"/>
        <end position="256"/>
    </location>
</feature>
<evidence type="ECO:0000313" key="10">
    <source>
        <dbReference type="EMBL" id="KAK4140585.1"/>
    </source>
</evidence>
<dbReference type="GeneID" id="87818534"/>
<dbReference type="NCBIfam" id="TIGR00231">
    <property type="entry name" value="small_GTP"/>
    <property type="match status" value="1"/>
</dbReference>
<dbReference type="HAMAP" id="MF_00071">
    <property type="entry name" value="LepA"/>
    <property type="match status" value="1"/>
</dbReference>
<dbReference type="Gene3D" id="2.40.30.10">
    <property type="entry name" value="Translation factors"/>
    <property type="match status" value="1"/>
</dbReference>
<keyword evidence="5 7" id="KW-0496">Mitochondrion</keyword>
<feature type="compositionally biased region" description="Low complexity" evidence="8">
    <location>
        <begin position="110"/>
        <end position="123"/>
    </location>
</feature>
<feature type="binding site" evidence="7">
    <location>
        <begin position="1394"/>
        <end position="1401"/>
    </location>
    <ligand>
        <name>GTP</name>
        <dbReference type="ChEBI" id="CHEBI:37565"/>
    </ligand>
</feature>
<dbReference type="InterPro" id="IPR031157">
    <property type="entry name" value="G_TR_CS"/>
</dbReference>
<evidence type="ECO:0000256" key="4">
    <source>
        <dbReference type="ARBA" id="ARBA00022801"/>
    </source>
</evidence>
<dbReference type="InterPro" id="IPR005225">
    <property type="entry name" value="Small_GTP-bd"/>
</dbReference>
<sequence>MFSSRPATSIPPSDDIFSHSPPPAFPPQAPTTYAAPGSRTSPSPRSRRRPPSRGRTDPTNTILASRSLFGLDDGYNAQQTSTTNRNIGRNPPADSEHRPSIFAFHRATPSASIIPSNPPRSSSLATSNPPRTSSLLPAARITADPGAPYGVGAPELRDPFNDPRPAPRIPDLTRGDSRQRRGHSRSSSTGGLSDTFRNLNRWSASTASSRASNLADFTRRVSADILGVAFHSPGRRLHRRQPSTPGGSPRSSVQNRSRAESPSAPAVPPLQRLPHISTGPSLEHEVLEAELLGRLSPEQTGNDQRRAPNGNTLEVGDDRPGPEQESGSLSSFYGAHIGAQAHDAPGQRPSMPYTQNGQAGGHSRSRSTGANGSADTTASSRSRERDRDSRERDRQGRPLSQKAMLSKALQKANTAVQLDNAQNFEGARRAYSEACAVLHQVLLRTSGEEDRRKLEAIHETYLGRVMELDEQLVDMEPEGKALPLRPESNDLEMLRGEEFDDDYSRPFTATGTGISTRTPYQDNDHDTQPNTYLPEPTRPPPPPSRASPIPGDGVREGPSSYLTQQYSLQSAFSRARYNGSNLRPPTMDGAYVPPPLSPRRAFSPTEFPPQQIEHGIPHRPPPQPPAPSNQLAPQAPAGGHRRINSHESVSWLDPIDESEHSSVASVHSRSSSRVRRRQIRAASGATEAEFDAALDDAIEAAYDDGYEPESHVSRQPYGDPQTDPIANTLRRVEMARELVRESEREALELANEREQRLRLQQQLEDEAYRRQNEGEEGPGEDNDSEEEERLLEEMGLGNAIEDFAFGAQPTQAVPRESDSSGMTGRTWHSSTGSNPPTATTVLTPVSEDNSLPRPSGPLPALPPHAAAPLPPQPTSAGSQTSSQSVRNRRLSGQNPKELKIETNKLAPAAPATAGPAIPSQSKAGSYIVQQRQALSAGSNRIAGPFSARAGPSPIPGTLDEEPDEPLPPMAFSHEEYPRVGTPSVVRAPNLRKNFSASSLKSLKTRNLSISHLDETSDHSPATPVSNHFGSRLPAVPSLPPGFVGKDRANSTTTSGLHLFENHFHSADEPGSPNPLTLDAPAPLEPCPNEFMLRPFWLMRALYQTLCHPRGGYISNKLFVPRDVWGVKGVKLKGLEDKIANCDLLTAALQRLGRVDTCDADAVLEEMQALEGVLEQVQATLTRKLGNEVGVQAASSMFKDAGAADAAADAASMPRSASVAGKASTFSWRRLRSKNSSANLPGLTHGGRGAAGGLAGAGLSSTNLADGAAKDMALASLPMTMNPTSRPTKRDIGSVSFAGPNANYMASLARLFDAAQTVDQIARQVDDPGLRHADKTQVGLELCTRHAAEFFAFYVCRFALSDLTMLLDKFRRAAEVEKRIEAIPLERYRNFCIVAHIDHGKSTLSDRLLEFTGTISASEANKQILDKLDVERERGITVKAQTCTMLYRSPRDGLDYLLHLVDTPGHVDFRAEVTRSYASCGGALLLVDASQGVQAQTVANFYLAFAQGLSLVPVVNKIDLPTADVDRALEQLRSVFELDTSFAVQVSAKTGLGVGDILPAVLEHVPAPEGNLNGPLKILLVDSWYDTFKGVVLLVRVFDGTVKPGDKLVSLGTGQEYTVGEVGIQYPNQVPQRLLRAGQVGYMFFNPGMKKIQDAKLGDTFTKVGSERIVAPYPGFEEPKPMVFVAAFPTDQTDYTKLEDSIKQLVLNDRSVTIQKDFSEALGAGWRLGFLGSLHCSVFQDRLRQEHGADVIITEPAVPIRIVWNNTKDGSAESETIITNPAQFPEGEDVRMRRAEIYEFYVNATITMPQEYLGRVMEVCAEARGEHKKLEFFHATDQVMLKYELPMSCLVDDLFGKLKGATKGYATLDYEDAGWRLSRLVKMNLLVNKEPVDAIARVVHHSQVDRLGRQWVTKFKEHVQRQMFEVIIQAAVGKRIVARETIKPFRKDVLAKLHASDISRRRKLLEKQKEGRKRLRAVGNVVIDQKAFQAFLSK</sequence>
<dbReference type="InterPro" id="IPR036181">
    <property type="entry name" value="MIT_dom_sf"/>
</dbReference>
<dbReference type="NCBIfam" id="TIGR01393">
    <property type="entry name" value="lepA"/>
    <property type="match status" value="1"/>
</dbReference>
<feature type="region of interest" description="Disordered" evidence="8">
    <location>
        <begin position="295"/>
        <end position="403"/>
    </location>
</feature>
<comment type="catalytic activity">
    <reaction evidence="7">
        <text>GTP + H2O = GDP + phosphate + H(+)</text>
        <dbReference type="Rhea" id="RHEA:19669"/>
        <dbReference type="ChEBI" id="CHEBI:15377"/>
        <dbReference type="ChEBI" id="CHEBI:15378"/>
        <dbReference type="ChEBI" id="CHEBI:37565"/>
        <dbReference type="ChEBI" id="CHEBI:43474"/>
        <dbReference type="ChEBI" id="CHEBI:58189"/>
        <dbReference type="EC" id="3.6.5.n1"/>
    </reaction>
</comment>
<dbReference type="GO" id="GO:0045727">
    <property type="term" value="P:positive regulation of translation"/>
    <property type="evidence" value="ECO:0007669"/>
    <property type="project" value="UniProtKB-UniRule"/>
</dbReference>
<dbReference type="Gene3D" id="1.20.58.80">
    <property type="entry name" value="Phosphotransferase system, lactose/cellobiose-type IIA subunit"/>
    <property type="match status" value="1"/>
</dbReference>
<dbReference type="GO" id="GO:0005743">
    <property type="term" value="C:mitochondrial inner membrane"/>
    <property type="evidence" value="ECO:0007669"/>
    <property type="project" value="UniProtKB-SubCell"/>
</dbReference>
<dbReference type="GO" id="GO:0005759">
    <property type="term" value="C:mitochondrial matrix"/>
    <property type="evidence" value="ECO:0007669"/>
    <property type="project" value="UniProtKB-UniRule"/>
</dbReference>
<dbReference type="InterPro" id="IPR007330">
    <property type="entry name" value="MIT_dom"/>
</dbReference>
<dbReference type="Pfam" id="PF06421">
    <property type="entry name" value="LepA_C"/>
    <property type="match status" value="1"/>
</dbReference>
<dbReference type="Gene3D" id="3.30.70.240">
    <property type="match status" value="1"/>
</dbReference>
<evidence type="ECO:0000256" key="5">
    <source>
        <dbReference type="ARBA" id="ARBA00023128"/>
    </source>
</evidence>
<keyword evidence="3 7" id="KW-0999">Mitochondrion inner membrane</keyword>
<comment type="function">
    <text evidence="7">Promotes mitochondrial protein synthesis. May act as a fidelity factor of the translation reaction, by catalyzing a one-codon backward translocation of tRNAs on improperly translocated ribosomes. Binds to mitochondrial ribosomes in a GTP-dependent manner.</text>
</comment>
<dbReference type="FunFam" id="3.30.70.870:FF:000004">
    <property type="entry name" value="Translation factor GUF1, mitochondrial"/>
    <property type="match status" value="1"/>
</dbReference>
<feature type="region of interest" description="Disordered" evidence="8">
    <location>
        <begin position="232"/>
        <end position="277"/>
    </location>
</feature>
<feature type="compositionally biased region" description="Polar residues" evidence="8">
    <location>
        <begin position="874"/>
        <end position="894"/>
    </location>
</feature>
<dbReference type="PROSITE" id="PS51722">
    <property type="entry name" value="G_TR_2"/>
    <property type="match status" value="1"/>
</dbReference>
<dbReference type="RefSeq" id="XP_062633956.1">
    <property type="nucleotide sequence ID" value="XM_062781921.1"/>
</dbReference>
<feature type="region of interest" description="Disordered" evidence="8">
    <location>
        <begin position="497"/>
        <end position="559"/>
    </location>
</feature>
<feature type="compositionally biased region" description="Acidic residues" evidence="8">
    <location>
        <begin position="774"/>
        <end position="790"/>
    </location>
</feature>
<evidence type="ECO:0000256" key="8">
    <source>
        <dbReference type="SAM" id="MobiDB-lite"/>
    </source>
</evidence>
<comment type="similarity">
    <text evidence="7">Belongs to the GTP-binding elongation factor family. LepA subfamily.</text>
</comment>
<dbReference type="GO" id="GO:0043022">
    <property type="term" value="F:ribosome binding"/>
    <property type="evidence" value="ECO:0007669"/>
    <property type="project" value="UniProtKB-UniRule"/>
</dbReference>
<reference evidence="10" key="2">
    <citation type="submission" date="2023-05" db="EMBL/GenBank/DDBJ databases">
        <authorList>
            <consortium name="Lawrence Berkeley National Laboratory"/>
            <person name="Steindorff A."/>
            <person name="Hensen N."/>
            <person name="Bonometti L."/>
            <person name="Westerberg I."/>
            <person name="Brannstrom I.O."/>
            <person name="Guillou S."/>
            <person name="Cros-Aarteil S."/>
            <person name="Calhoun S."/>
            <person name="Haridas S."/>
            <person name="Kuo A."/>
            <person name="Mondo S."/>
            <person name="Pangilinan J."/>
            <person name="Riley R."/>
            <person name="Labutti K."/>
            <person name="Andreopoulos B."/>
            <person name="Lipzen A."/>
            <person name="Chen C."/>
            <person name="Yanf M."/>
            <person name="Daum C."/>
            <person name="Ng V."/>
            <person name="Clum A."/>
            <person name="Ohm R."/>
            <person name="Martin F."/>
            <person name="Silar P."/>
            <person name="Natvig D."/>
            <person name="Lalanne C."/>
            <person name="Gautier V."/>
            <person name="Ament-Velasquez S.L."/>
            <person name="Kruys A."/>
            <person name="Hutchinson M.I."/>
            <person name="Powell A.J."/>
            <person name="Barry K."/>
            <person name="Miller A.N."/>
            <person name="Grigoriev I.V."/>
            <person name="Debuchy R."/>
            <person name="Gladieux P."/>
            <person name="Thoren M.H."/>
            <person name="Johannesson H."/>
        </authorList>
    </citation>
    <scope>NUCLEOTIDE SEQUENCE</scope>
    <source>
        <strain evidence="10">CBS 141.50</strain>
    </source>
</reference>
<dbReference type="Gene3D" id="3.40.50.300">
    <property type="entry name" value="P-loop containing nucleotide triphosphate hydrolases"/>
    <property type="match status" value="1"/>
</dbReference>
<feature type="binding site" evidence="7">
    <location>
        <begin position="1515"/>
        <end position="1518"/>
    </location>
    <ligand>
        <name>GTP</name>
        <dbReference type="ChEBI" id="CHEBI:37565"/>
    </ligand>
</feature>
<dbReference type="SUPFAM" id="SSF54980">
    <property type="entry name" value="EF-G C-terminal domain-like"/>
    <property type="match status" value="2"/>
</dbReference>
<dbReference type="CDD" id="cd16260">
    <property type="entry name" value="EF4_III"/>
    <property type="match status" value="1"/>
</dbReference>
<dbReference type="InterPro" id="IPR006297">
    <property type="entry name" value="EF-4"/>
</dbReference>
<feature type="compositionally biased region" description="Polar residues" evidence="8">
    <location>
        <begin position="124"/>
        <end position="135"/>
    </location>
</feature>
<feature type="region of interest" description="Disordered" evidence="8">
    <location>
        <begin position="577"/>
        <end position="642"/>
    </location>
</feature>
<evidence type="ECO:0000259" key="9">
    <source>
        <dbReference type="PROSITE" id="PS51722"/>
    </source>
</evidence>
<feature type="compositionally biased region" description="Polar residues" evidence="8">
    <location>
        <begin position="1"/>
        <end position="11"/>
    </location>
</feature>
<proteinExistence type="inferred from homology"/>
<dbReference type="CDD" id="cd03709">
    <property type="entry name" value="lepA_C"/>
    <property type="match status" value="1"/>
</dbReference>
<name>A0AAN6ZIL1_9PEZI</name>
<dbReference type="Gene3D" id="3.30.70.2570">
    <property type="entry name" value="Elongation factor 4, C-terminal domain"/>
    <property type="match status" value="1"/>
</dbReference>
<feature type="compositionally biased region" description="Polar residues" evidence="8">
    <location>
        <begin position="507"/>
        <end position="521"/>
    </location>
</feature>
<keyword evidence="2 7" id="KW-0547">Nucleotide-binding</keyword>
<dbReference type="FunFam" id="3.30.70.2570:FF:000001">
    <property type="entry name" value="Translation factor GUF1, mitochondrial"/>
    <property type="match status" value="1"/>
</dbReference>
<dbReference type="InterPro" id="IPR013842">
    <property type="entry name" value="LepA_CTD"/>
</dbReference>
<evidence type="ECO:0000256" key="3">
    <source>
        <dbReference type="ARBA" id="ARBA00022792"/>
    </source>
</evidence>
<dbReference type="InterPro" id="IPR000795">
    <property type="entry name" value="T_Tr_GTP-bd_dom"/>
</dbReference>
<feature type="domain" description="Tr-type G" evidence="9">
    <location>
        <begin position="1385"/>
        <end position="1568"/>
    </location>
</feature>
<dbReference type="FunFam" id="3.40.50.300:FF:000078">
    <property type="entry name" value="Elongation factor 4"/>
    <property type="match status" value="1"/>
</dbReference>
<dbReference type="Proteomes" id="UP001302676">
    <property type="component" value="Unassembled WGS sequence"/>
</dbReference>
<feature type="compositionally biased region" description="Pro residues" evidence="8">
    <location>
        <begin position="618"/>
        <end position="627"/>
    </location>
</feature>
<accession>A0AAN6ZIL1</accession>
<dbReference type="SUPFAM" id="SSF52540">
    <property type="entry name" value="P-loop containing nucleoside triphosphate hydrolases"/>
    <property type="match status" value="1"/>
</dbReference>
<feature type="region of interest" description="Disordered" evidence="8">
    <location>
        <begin position="1"/>
        <end position="97"/>
    </location>
</feature>
<dbReference type="GO" id="GO:0005525">
    <property type="term" value="F:GTP binding"/>
    <property type="evidence" value="ECO:0007669"/>
    <property type="project" value="UniProtKB-UniRule"/>
</dbReference>
<dbReference type="InterPro" id="IPR000640">
    <property type="entry name" value="EFG_V-like"/>
</dbReference>
<dbReference type="EMBL" id="MU853628">
    <property type="protein sequence ID" value="KAK4140585.1"/>
    <property type="molecule type" value="Genomic_DNA"/>
</dbReference>
<comment type="caution">
    <text evidence="10">The sequence shown here is derived from an EMBL/GenBank/DDBJ whole genome shotgun (WGS) entry which is preliminary data.</text>
</comment>
<dbReference type="InterPro" id="IPR038363">
    <property type="entry name" value="LepA_C_sf"/>
</dbReference>
<feature type="compositionally biased region" description="Polar residues" evidence="8">
    <location>
        <begin position="819"/>
        <end position="849"/>
    </location>
</feature>
<dbReference type="PROSITE" id="PS00301">
    <property type="entry name" value="G_TR_1"/>
    <property type="match status" value="1"/>
</dbReference>
<dbReference type="InterPro" id="IPR035647">
    <property type="entry name" value="EFG_III/V"/>
</dbReference>
<dbReference type="InterPro" id="IPR035654">
    <property type="entry name" value="LepA_IV"/>
</dbReference>
<dbReference type="Pfam" id="PF03144">
    <property type="entry name" value="GTP_EFTU_D2"/>
    <property type="match status" value="1"/>
</dbReference>
<dbReference type="InterPro" id="IPR009000">
    <property type="entry name" value="Transl_B-barrel_sf"/>
</dbReference>
<evidence type="ECO:0000256" key="7">
    <source>
        <dbReference type="HAMAP-Rule" id="MF_03137"/>
    </source>
</evidence>
<dbReference type="InterPro" id="IPR027417">
    <property type="entry name" value="P-loop_NTPase"/>
</dbReference>
<dbReference type="GO" id="GO:0003924">
    <property type="term" value="F:GTPase activity"/>
    <property type="evidence" value="ECO:0007669"/>
    <property type="project" value="UniProtKB-UniRule"/>
</dbReference>
<feature type="region of interest" description="Disordered" evidence="8">
    <location>
        <begin position="706"/>
        <end position="725"/>
    </location>
</feature>
<feature type="compositionally biased region" description="Polar residues" evidence="8">
    <location>
        <begin position="76"/>
        <end position="87"/>
    </location>
</feature>
<keyword evidence="7" id="KW-0648">Protein biosynthesis</keyword>
<dbReference type="Pfam" id="PF04212">
    <property type="entry name" value="MIT"/>
    <property type="match status" value="1"/>
</dbReference>
<keyword evidence="11" id="KW-1185">Reference proteome</keyword>